<evidence type="ECO:0000313" key="1">
    <source>
        <dbReference type="EMBL" id="CBN76033.1"/>
    </source>
</evidence>
<dbReference type="AlphaFoldDB" id="D8LK69"/>
<evidence type="ECO:0000313" key="2">
    <source>
        <dbReference type="Proteomes" id="UP000002630"/>
    </source>
</evidence>
<organism evidence="1 2">
    <name type="scientific">Ectocarpus siliculosus</name>
    <name type="common">Brown alga</name>
    <name type="synonym">Conferva siliculosa</name>
    <dbReference type="NCBI Taxonomy" id="2880"/>
    <lineage>
        <taxon>Eukaryota</taxon>
        <taxon>Sar</taxon>
        <taxon>Stramenopiles</taxon>
        <taxon>Ochrophyta</taxon>
        <taxon>PX clade</taxon>
        <taxon>Phaeophyceae</taxon>
        <taxon>Ectocarpales</taxon>
        <taxon>Ectocarpaceae</taxon>
        <taxon>Ectocarpus</taxon>
    </lineage>
</organism>
<accession>D8LK69</accession>
<name>D8LK69_ECTSI</name>
<reference evidence="1 2" key="1">
    <citation type="journal article" date="2010" name="Nature">
        <title>The Ectocarpus genome and the independent evolution of multicellularity in brown algae.</title>
        <authorList>
            <person name="Cock J.M."/>
            <person name="Sterck L."/>
            <person name="Rouze P."/>
            <person name="Scornet D."/>
            <person name="Allen A.E."/>
            <person name="Amoutzias G."/>
            <person name="Anthouard V."/>
            <person name="Artiguenave F."/>
            <person name="Aury J.M."/>
            <person name="Badger J.H."/>
            <person name="Beszteri B."/>
            <person name="Billiau K."/>
            <person name="Bonnet E."/>
            <person name="Bothwell J.H."/>
            <person name="Bowler C."/>
            <person name="Boyen C."/>
            <person name="Brownlee C."/>
            <person name="Carrano C.J."/>
            <person name="Charrier B."/>
            <person name="Cho G.Y."/>
            <person name="Coelho S.M."/>
            <person name="Collen J."/>
            <person name="Corre E."/>
            <person name="Da Silva C."/>
            <person name="Delage L."/>
            <person name="Delaroque N."/>
            <person name="Dittami S.M."/>
            <person name="Doulbeau S."/>
            <person name="Elias M."/>
            <person name="Farnham G."/>
            <person name="Gachon C.M."/>
            <person name="Gschloessl B."/>
            <person name="Heesch S."/>
            <person name="Jabbari K."/>
            <person name="Jubin C."/>
            <person name="Kawai H."/>
            <person name="Kimura K."/>
            <person name="Kloareg B."/>
            <person name="Kupper F.C."/>
            <person name="Lang D."/>
            <person name="Le Bail A."/>
            <person name="Leblanc C."/>
            <person name="Lerouge P."/>
            <person name="Lohr M."/>
            <person name="Lopez P.J."/>
            <person name="Martens C."/>
            <person name="Maumus F."/>
            <person name="Michel G."/>
            <person name="Miranda-Saavedra D."/>
            <person name="Morales J."/>
            <person name="Moreau H."/>
            <person name="Motomura T."/>
            <person name="Nagasato C."/>
            <person name="Napoli C.A."/>
            <person name="Nelson D.R."/>
            <person name="Nyvall-Collen P."/>
            <person name="Peters A.F."/>
            <person name="Pommier C."/>
            <person name="Potin P."/>
            <person name="Poulain J."/>
            <person name="Quesneville H."/>
            <person name="Read B."/>
            <person name="Rensing S.A."/>
            <person name="Ritter A."/>
            <person name="Rousvoal S."/>
            <person name="Samanta M."/>
            <person name="Samson G."/>
            <person name="Schroeder D.C."/>
            <person name="Segurens B."/>
            <person name="Strittmatter M."/>
            <person name="Tonon T."/>
            <person name="Tregear J.W."/>
            <person name="Valentin K."/>
            <person name="von Dassow P."/>
            <person name="Yamagishi T."/>
            <person name="Van de Peer Y."/>
            <person name="Wincker P."/>
        </authorList>
    </citation>
    <scope>NUCLEOTIDE SEQUENCE [LARGE SCALE GENOMIC DNA]</scope>
    <source>
        <strain evidence="2">Ec32 / CCAP1310/4</strain>
    </source>
</reference>
<feature type="non-terminal residue" evidence="1">
    <location>
        <position position="28"/>
    </location>
</feature>
<gene>
    <name evidence="1" type="ORF">Esi_0281_0054</name>
</gene>
<proteinExistence type="predicted"/>
<sequence length="28" mass="3060">MSCPILPELGKPVALRILVLQSNQIRLG</sequence>
<dbReference type="Proteomes" id="UP000002630">
    <property type="component" value="Unassembled WGS sequence"/>
</dbReference>
<keyword evidence="2" id="KW-1185">Reference proteome</keyword>
<dbReference type="EMBL" id="FN649760">
    <property type="protein sequence ID" value="CBN76033.1"/>
    <property type="molecule type" value="Genomic_DNA"/>
</dbReference>
<protein>
    <submittedName>
        <fullName evidence="1">Hypothetical leucine rich repeat protein (Partial)</fullName>
    </submittedName>
</protein>
<dbReference type="InParanoid" id="D8LK69"/>